<organism evidence="1 2">
    <name type="scientific">Characodon lateralis</name>
    <dbReference type="NCBI Taxonomy" id="208331"/>
    <lineage>
        <taxon>Eukaryota</taxon>
        <taxon>Metazoa</taxon>
        <taxon>Chordata</taxon>
        <taxon>Craniata</taxon>
        <taxon>Vertebrata</taxon>
        <taxon>Euteleostomi</taxon>
        <taxon>Actinopterygii</taxon>
        <taxon>Neopterygii</taxon>
        <taxon>Teleostei</taxon>
        <taxon>Neoteleostei</taxon>
        <taxon>Acanthomorphata</taxon>
        <taxon>Ovalentaria</taxon>
        <taxon>Atherinomorphae</taxon>
        <taxon>Cyprinodontiformes</taxon>
        <taxon>Goodeidae</taxon>
        <taxon>Characodon</taxon>
    </lineage>
</organism>
<dbReference type="Proteomes" id="UP001352852">
    <property type="component" value="Unassembled WGS sequence"/>
</dbReference>
<dbReference type="EMBL" id="JAHUTJ010041167">
    <property type="protein sequence ID" value="MED6279762.1"/>
    <property type="molecule type" value="Genomic_DNA"/>
</dbReference>
<reference evidence="1 2" key="1">
    <citation type="submission" date="2021-06" db="EMBL/GenBank/DDBJ databases">
        <authorList>
            <person name="Palmer J.M."/>
        </authorList>
    </citation>
    <scope>NUCLEOTIDE SEQUENCE [LARGE SCALE GENOMIC DNA]</scope>
    <source>
        <strain evidence="1 2">CL_MEX2019</strain>
        <tissue evidence="1">Muscle</tissue>
    </source>
</reference>
<evidence type="ECO:0000313" key="1">
    <source>
        <dbReference type="EMBL" id="MED6279762.1"/>
    </source>
</evidence>
<protein>
    <submittedName>
        <fullName evidence="1">Uncharacterized protein</fullName>
    </submittedName>
</protein>
<evidence type="ECO:0000313" key="2">
    <source>
        <dbReference type="Proteomes" id="UP001352852"/>
    </source>
</evidence>
<sequence length="131" mass="14585">MCVRAESGRGELNLKQPSLAQASVYRVTVQLALWGDTDRLTQAYTHSHESLWPVCLIKPTILCRAIGTVRQQSATPSLPRCSRIPLLCELKTPTTSSGFHSLWGMYIYFFCSDRNSLCSPNSTSDCARVDD</sequence>
<accession>A0ABU7DXJ7</accession>
<proteinExistence type="predicted"/>
<name>A0ABU7DXJ7_9TELE</name>
<comment type="caution">
    <text evidence="1">The sequence shown here is derived from an EMBL/GenBank/DDBJ whole genome shotgun (WGS) entry which is preliminary data.</text>
</comment>
<keyword evidence="2" id="KW-1185">Reference proteome</keyword>
<gene>
    <name evidence="1" type="ORF">CHARACLAT_003991</name>
</gene>